<evidence type="ECO:0000256" key="1">
    <source>
        <dbReference type="SAM" id="MobiDB-lite"/>
    </source>
</evidence>
<evidence type="ECO:0000313" key="3">
    <source>
        <dbReference type="Proteomes" id="UP001162483"/>
    </source>
</evidence>
<comment type="caution">
    <text evidence="2">The sequence shown here is derived from an EMBL/GenBank/DDBJ whole genome shotgun (WGS) entry which is preliminary data.</text>
</comment>
<feature type="compositionally biased region" description="Basic and acidic residues" evidence="1">
    <location>
        <begin position="110"/>
        <end position="119"/>
    </location>
</feature>
<dbReference type="EMBL" id="CATNWA010006467">
    <property type="protein sequence ID" value="CAI9552152.1"/>
    <property type="molecule type" value="Genomic_DNA"/>
</dbReference>
<feature type="compositionally biased region" description="Low complexity" evidence="1">
    <location>
        <begin position="203"/>
        <end position="222"/>
    </location>
</feature>
<keyword evidence="3" id="KW-1185">Reference proteome</keyword>
<proteinExistence type="predicted"/>
<evidence type="ECO:0000313" key="2">
    <source>
        <dbReference type="EMBL" id="CAI9552152.1"/>
    </source>
</evidence>
<reference evidence="2" key="1">
    <citation type="submission" date="2023-05" db="EMBL/GenBank/DDBJ databases">
        <authorList>
            <person name="Stuckert A."/>
        </authorList>
    </citation>
    <scope>NUCLEOTIDE SEQUENCE</scope>
</reference>
<feature type="non-terminal residue" evidence="2">
    <location>
        <position position="222"/>
    </location>
</feature>
<protein>
    <submittedName>
        <fullName evidence="2">Uncharacterized protein</fullName>
    </submittedName>
</protein>
<name>A0ABN9BYC6_9NEOB</name>
<organism evidence="2 3">
    <name type="scientific">Staurois parvus</name>
    <dbReference type="NCBI Taxonomy" id="386267"/>
    <lineage>
        <taxon>Eukaryota</taxon>
        <taxon>Metazoa</taxon>
        <taxon>Chordata</taxon>
        <taxon>Craniata</taxon>
        <taxon>Vertebrata</taxon>
        <taxon>Euteleostomi</taxon>
        <taxon>Amphibia</taxon>
        <taxon>Batrachia</taxon>
        <taxon>Anura</taxon>
        <taxon>Neobatrachia</taxon>
        <taxon>Ranoidea</taxon>
        <taxon>Ranidae</taxon>
        <taxon>Staurois</taxon>
    </lineage>
</organism>
<accession>A0ABN9BYC6</accession>
<feature type="region of interest" description="Disordered" evidence="1">
    <location>
        <begin position="1"/>
        <end position="119"/>
    </location>
</feature>
<dbReference type="Proteomes" id="UP001162483">
    <property type="component" value="Unassembled WGS sequence"/>
</dbReference>
<gene>
    <name evidence="2" type="ORF">SPARVUS_LOCUS3841365</name>
</gene>
<feature type="non-terminal residue" evidence="2">
    <location>
        <position position="1"/>
    </location>
</feature>
<sequence length="222" mass="23207">GATGLGPSGGAAAAAGPPGGATGLGPIVRSGGRPDPQEERQVLGPSGGKMFGAGTRALRPPDWSDQVSGPQAERRAPRPPGGCDRSRALKAVSGGRLDPQAEQQVSGPQAERRATESHQARQWVSESDWYDRRHWFRHCMVWLDSGHRGHQASGHLLDSGHVCHLARQWAPSVNWYDRGALGSDIGSSDRTAGIGSPGIRSFGSTAGTASSGKAVGSESTWY</sequence>
<feature type="region of interest" description="Disordered" evidence="1">
    <location>
        <begin position="201"/>
        <end position="222"/>
    </location>
</feature>